<evidence type="ECO:0000256" key="2">
    <source>
        <dbReference type="SAM" id="SignalP"/>
    </source>
</evidence>
<feature type="compositionally biased region" description="Basic and acidic residues" evidence="1">
    <location>
        <begin position="151"/>
        <end position="160"/>
    </location>
</feature>
<proteinExistence type="predicted"/>
<dbReference type="EMBL" id="JACOFZ010000002">
    <property type="protein sequence ID" value="MBC3881495.1"/>
    <property type="molecule type" value="Genomic_DNA"/>
</dbReference>
<keyword evidence="4" id="KW-1185">Reference proteome</keyword>
<feature type="region of interest" description="Disordered" evidence="1">
    <location>
        <begin position="151"/>
        <end position="191"/>
    </location>
</feature>
<comment type="caution">
    <text evidence="3">The sequence shown here is derived from an EMBL/GenBank/DDBJ whole genome shotgun (WGS) entry which is preliminary data.</text>
</comment>
<accession>A0A923HQM6</accession>
<dbReference type="AlphaFoldDB" id="A0A923HQM6"/>
<sequence length="191" mass="21055">MNLTSCVFPNARRIATALSFALGSLLSTQVQAIDLHEFRLQDVVPILSEMKANANLSSNQQALFVQVENKTRSITRVRDERRAQIQQSLKKRLKEKAPELRDLMSLMNQDDIISAQENQEMREAWMGLYDALNDAQRDAVAALLSEQLLRVADRPKDARPNMDGNKGGPGGQRGGRGGQGGMGNHNGGSQL</sequence>
<reference evidence="3" key="1">
    <citation type="submission" date="2020-08" db="EMBL/GenBank/DDBJ databases">
        <title>Novel species isolated from subtropical streams in China.</title>
        <authorList>
            <person name="Lu H."/>
        </authorList>
    </citation>
    <scope>NUCLEOTIDE SEQUENCE</scope>
    <source>
        <strain evidence="3">LX22W</strain>
    </source>
</reference>
<evidence type="ECO:0000313" key="3">
    <source>
        <dbReference type="EMBL" id="MBC3881495.1"/>
    </source>
</evidence>
<organism evidence="3 4">
    <name type="scientific">Undibacterium nitidum</name>
    <dbReference type="NCBI Taxonomy" id="2762298"/>
    <lineage>
        <taxon>Bacteria</taxon>
        <taxon>Pseudomonadati</taxon>
        <taxon>Pseudomonadota</taxon>
        <taxon>Betaproteobacteria</taxon>
        <taxon>Burkholderiales</taxon>
        <taxon>Oxalobacteraceae</taxon>
        <taxon>Undibacterium</taxon>
    </lineage>
</organism>
<evidence type="ECO:0000256" key="1">
    <source>
        <dbReference type="SAM" id="MobiDB-lite"/>
    </source>
</evidence>
<name>A0A923HQM6_9BURK</name>
<keyword evidence="2" id="KW-0732">Signal</keyword>
<protein>
    <recommendedName>
        <fullName evidence="5">LTXXQ motif family protein</fullName>
    </recommendedName>
</protein>
<feature type="signal peptide" evidence="2">
    <location>
        <begin position="1"/>
        <end position="32"/>
    </location>
</feature>
<dbReference type="Proteomes" id="UP000627446">
    <property type="component" value="Unassembled WGS sequence"/>
</dbReference>
<feature type="chain" id="PRO_5037668958" description="LTXXQ motif family protein" evidence="2">
    <location>
        <begin position="33"/>
        <end position="191"/>
    </location>
</feature>
<dbReference type="RefSeq" id="WP_186915999.1">
    <property type="nucleotide sequence ID" value="NZ_JACOFZ010000002.1"/>
</dbReference>
<feature type="compositionally biased region" description="Gly residues" evidence="1">
    <location>
        <begin position="165"/>
        <end position="191"/>
    </location>
</feature>
<gene>
    <name evidence="3" type="ORF">H8K36_08940</name>
</gene>
<evidence type="ECO:0008006" key="5">
    <source>
        <dbReference type="Google" id="ProtNLM"/>
    </source>
</evidence>
<evidence type="ECO:0000313" key="4">
    <source>
        <dbReference type="Proteomes" id="UP000627446"/>
    </source>
</evidence>